<dbReference type="Proteomes" id="UP000001940">
    <property type="component" value="Chromosome V"/>
</dbReference>
<dbReference type="InterPro" id="IPR019430">
    <property type="entry name" value="7TM_GPCR_serpentine_rcpt_Srx"/>
</dbReference>
<dbReference type="PaxDb" id="6239-K07C6.8"/>
<evidence type="ECO:0000256" key="4">
    <source>
        <dbReference type="ARBA" id="ARBA00023136"/>
    </source>
</evidence>
<dbReference type="PIR" id="T32679">
    <property type="entry name" value="T32679"/>
</dbReference>
<gene>
    <name evidence="7 9" type="primary">srx-65</name>
    <name evidence="7" type="ORF">CELE_K07C6.8</name>
    <name evidence="9" type="ORF">K07C6.8</name>
</gene>
<protein>
    <submittedName>
        <fullName evidence="7">G-protein coupled receptors family 1 profile domain-containing protein</fullName>
    </submittedName>
</protein>
<dbReference type="GeneID" id="187096"/>
<dbReference type="GO" id="GO:0016020">
    <property type="term" value="C:membrane"/>
    <property type="evidence" value="ECO:0007669"/>
    <property type="project" value="UniProtKB-SubCell"/>
</dbReference>
<dbReference type="RefSeq" id="NP_504086.2">
    <property type="nucleotide sequence ID" value="NM_071685.2"/>
</dbReference>
<evidence type="ECO:0000256" key="3">
    <source>
        <dbReference type="ARBA" id="ARBA00022989"/>
    </source>
</evidence>
<evidence type="ECO:0000256" key="1">
    <source>
        <dbReference type="ARBA" id="ARBA00004370"/>
    </source>
</evidence>
<dbReference type="EMBL" id="BX284605">
    <property type="protein sequence ID" value="CCD72737.1"/>
    <property type="molecule type" value="Genomic_DNA"/>
</dbReference>
<dbReference type="Gene3D" id="1.20.1070.10">
    <property type="entry name" value="Rhodopsin 7-helix transmembrane proteins"/>
    <property type="match status" value="1"/>
</dbReference>
<feature type="transmembrane region" description="Helical" evidence="5">
    <location>
        <begin position="78"/>
        <end position="97"/>
    </location>
</feature>
<dbReference type="FunCoup" id="O44643">
    <property type="interactions" value="6"/>
</dbReference>
<keyword evidence="7" id="KW-0675">Receptor</keyword>
<feature type="transmembrane region" description="Helical" evidence="5">
    <location>
        <begin position="122"/>
        <end position="147"/>
    </location>
</feature>
<sequence length="293" mass="34093">MADVDQILLVLVPISIVGAVLNWSSFYSICKLTSYKHSFGYLSANQALADALHSTIFLLYFCPMALLDHSFLKQYSHFCGFILLFFYELSIMTHLAVSFKRFFSIWFPVIFKKHFDVPRTKVVIGVLWCYTLIQATVLYEVLCYFYFDEEIRFLTFTKTPFCAIIGTYGDFLKNTVIVTFMMSVDILNLIKVKVKSYQIKNTLTNAAIEKLSCRDRRFLRQTIIQGSVYMLGMITYFFTPIYFENRWILFFGTSFSWVAVHVADGLILLICNPEIRHYIFHVKTNVQVATVTM</sequence>
<accession>O44643</accession>
<evidence type="ECO:0000313" key="9">
    <source>
        <dbReference type="WormBase" id="K07C6.8"/>
    </source>
</evidence>
<dbReference type="SUPFAM" id="SSF81321">
    <property type="entry name" value="Family A G protein-coupled receptor-like"/>
    <property type="match status" value="1"/>
</dbReference>
<feature type="transmembrane region" description="Helical" evidence="5">
    <location>
        <begin position="249"/>
        <end position="271"/>
    </location>
</feature>
<keyword evidence="3 5" id="KW-1133">Transmembrane helix</keyword>
<dbReference type="SMR" id="O44643"/>
<dbReference type="AlphaFoldDB" id="O44643"/>
<dbReference type="UCSC" id="K07C6.8">
    <property type="organism name" value="c. elegans"/>
</dbReference>
<dbReference type="AGR" id="WB:WBGene00005956"/>
<dbReference type="OMA" id="ICASIDA"/>
<dbReference type="PhylomeDB" id="O44643"/>
<evidence type="ECO:0000313" key="8">
    <source>
        <dbReference type="Proteomes" id="UP000001940"/>
    </source>
</evidence>
<dbReference type="KEGG" id="cel:CELE_K07C6.8"/>
<feature type="transmembrane region" description="Helical" evidence="5">
    <location>
        <begin position="223"/>
        <end position="243"/>
    </location>
</feature>
<dbReference type="InParanoid" id="O44643"/>
<keyword evidence="2 5" id="KW-0812">Transmembrane</keyword>
<evidence type="ECO:0000259" key="6">
    <source>
        <dbReference type="PROSITE" id="PS50262"/>
    </source>
</evidence>
<organism evidence="7 8">
    <name type="scientific">Caenorhabditis elegans</name>
    <dbReference type="NCBI Taxonomy" id="6239"/>
    <lineage>
        <taxon>Eukaryota</taxon>
        <taxon>Metazoa</taxon>
        <taxon>Ecdysozoa</taxon>
        <taxon>Nematoda</taxon>
        <taxon>Chromadorea</taxon>
        <taxon>Rhabditida</taxon>
        <taxon>Rhabditina</taxon>
        <taxon>Rhabditomorpha</taxon>
        <taxon>Rhabditoidea</taxon>
        <taxon>Rhabditidae</taxon>
        <taxon>Peloderinae</taxon>
        <taxon>Caenorhabditis</taxon>
    </lineage>
</organism>
<dbReference type="PANTHER" id="PTHR23017">
    <property type="entry name" value="SERPENTINE RECEPTOR, CLASS X"/>
    <property type="match status" value="1"/>
</dbReference>
<dbReference type="HOGENOM" id="CLU_059630_1_0_1"/>
<proteinExistence type="predicted"/>
<dbReference type="WormBase" id="K07C6.8">
    <property type="protein sequence ID" value="CE36551"/>
    <property type="gene ID" value="WBGene00005956"/>
    <property type="gene designation" value="srx-65"/>
</dbReference>
<dbReference type="PROSITE" id="PS50262">
    <property type="entry name" value="G_PROTEIN_RECEP_F1_2"/>
    <property type="match status" value="1"/>
</dbReference>
<dbReference type="InterPro" id="IPR017452">
    <property type="entry name" value="GPCR_Rhodpsn_7TM"/>
</dbReference>
<evidence type="ECO:0000256" key="5">
    <source>
        <dbReference type="SAM" id="Phobius"/>
    </source>
</evidence>
<dbReference type="CTD" id="187096"/>
<dbReference type="PANTHER" id="PTHR23017:SF17">
    <property type="entry name" value="G-PROTEIN COUPLED RECEPTORS FAMILY 1 PROFILE DOMAIN-CONTAINING PROTEIN"/>
    <property type="match status" value="1"/>
</dbReference>
<comment type="subcellular location">
    <subcellularLocation>
        <location evidence="1">Membrane</location>
    </subcellularLocation>
</comment>
<feature type="domain" description="G-protein coupled receptors family 1 profile" evidence="6">
    <location>
        <begin position="21"/>
        <end position="190"/>
    </location>
</feature>
<dbReference type="OrthoDB" id="5825164at2759"/>
<keyword evidence="4 5" id="KW-0472">Membrane</keyword>
<evidence type="ECO:0000256" key="2">
    <source>
        <dbReference type="ARBA" id="ARBA00022692"/>
    </source>
</evidence>
<evidence type="ECO:0000313" key="7">
    <source>
        <dbReference type="EMBL" id="CCD72737.1"/>
    </source>
</evidence>
<dbReference type="eggNOG" id="ENOG502TG0N">
    <property type="taxonomic scope" value="Eukaryota"/>
</dbReference>
<name>O44643_CAEEL</name>
<feature type="transmembrane region" description="Helical" evidence="5">
    <location>
        <begin position="47"/>
        <end position="66"/>
    </location>
</feature>
<dbReference type="Pfam" id="PF10328">
    <property type="entry name" value="7TM_GPCR_Srx"/>
    <property type="match status" value="1"/>
</dbReference>
<reference evidence="7 8" key="1">
    <citation type="journal article" date="1998" name="Science">
        <title>Genome sequence of the nematode C. elegans: a platform for investigating biology.</title>
        <authorList>
            <consortium name="The C. elegans sequencing consortium"/>
            <person name="Sulson J.E."/>
            <person name="Waterston R."/>
        </authorList>
    </citation>
    <scope>NUCLEOTIDE SEQUENCE [LARGE SCALE GENOMIC DNA]</scope>
    <source>
        <strain evidence="7 8">Bristol N2</strain>
    </source>
</reference>
<dbReference type="CDD" id="cd00637">
    <property type="entry name" value="7tm_classA_rhodopsin-like"/>
    <property type="match status" value="1"/>
</dbReference>
<keyword evidence="8" id="KW-1185">Reference proteome</keyword>
<feature type="transmembrane region" description="Helical" evidence="5">
    <location>
        <begin position="6"/>
        <end position="26"/>
    </location>
</feature>